<dbReference type="OrthoDB" id="8557961at2"/>
<evidence type="ECO:0008006" key="3">
    <source>
        <dbReference type="Google" id="ProtNLM"/>
    </source>
</evidence>
<protein>
    <recommendedName>
        <fullName evidence="3">DUF4824 family protein</fullName>
    </recommendedName>
</protein>
<sequence>MKKRLSAKTLFILAFIMIAAINGIVLSGVAYNRSGDPNAVVVLSERELNLPYWTPKENSGMALEIAWQTLGMERGDSYGWYTYRSRNPRWMDEAKLRELGFNVDRYKARHQYKPDTPREVFVVLELGGTPWQQFLEQMDTALEKIRAAHQAAPNDEDLEKEYTRFQERVNEVKTSGSRLFAVDAGTDAKALRVEYSDRNRFIIAPAIVAMDTFYANDKKEKIVGHIQRLSVGQIHVPVGNKQVFAALLSQKRTRSDTPPAFGVEVAYGKRLEPWIRAVTPAPVTSGKDKNP</sequence>
<dbReference type="Pfam" id="PF16106">
    <property type="entry name" value="DUF4824"/>
    <property type="match status" value="1"/>
</dbReference>
<name>A8ZXA2_DESOH</name>
<dbReference type="AlphaFoldDB" id="A8ZXA2"/>
<dbReference type="HOGENOM" id="CLU_1004229_0_0_7"/>
<keyword evidence="2" id="KW-1185">Reference proteome</keyword>
<proteinExistence type="predicted"/>
<accession>A8ZXA2</accession>
<reference evidence="1 2" key="1">
    <citation type="submission" date="2007-10" db="EMBL/GenBank/DDBJ databases">
        <title>Complete sequence of Desulfococcus oleovorans Hxd3.</title>
        <authorList>
            <consortium name="US DOE Joint Genome Institute"/>
            <person name="Copeland A."/>
            <person name="Lucas S."/>
            <person name="Lapidus A."/>
            <person name="Barry K."/>
            <person name="Glavina del Rio T."/>
            <person name="Dalin E."/>
            <person name="Tice H."/>
            <person name="Pitluck S."/>
            <person name="Kiss H."/>
            <person name="Brettin T."/>
            <person name="Bruce D."/>
            <person name="Detter J.C."/>
            <person name="Han C."/>
            <person name="Schmutz J."/>
            <person name="Larimer F."/>
            <person name="Land M."/>
            <person name="Hauser L."/>
            <person name="Kyrpides N."/>
            <person name="Kim E."/>
            <person name="Wawrik B."/>
            <person name="Richardson P."/>
        </authorList>
    </citation>
    <scope>NUCLEOTIDE SEQUENCE [LARGE SCALE GENOMIC DNA]</scope>
    <source>
        <strain evidence="2">DSM 6200 / JCM 39069 / Hxd3</strain>
    </source>
</reference>
<dbReference type="InterPro" id="IPR032249">
    <property type="entry name" value="DUF4824"/>
</dbReference>
<gene>
    <name evidence="1" type="ordered locus">Dole_2678</name>
</gene>
<organism evidence="1 2">
    <name type="scientific">Desulfosudis oleivorans (strain DSM 6200 / JCM 39069 / Hxd3)</name>
    <name type="common">Desulfococcus oleovorans</name>
    <dbReference type="NCBI Taxonomy" id="96561"/>
    <lineage>
        <taxon>Bacteria</taxon>
        <taxon>Pseudomonadati</taxon>
        <taxon>Thermodesulfobacteriota</taxon>
        <taxon>Desulfobacteria</taxon>
        <taxon>Desulfobacterales</taxon>
        <taxon>Desulfosudaceae</taxon>
        <taxon>Desulfosudis</taxon>
    </lineage>
</organism>
<dbReference type="STRING" id="96561.Dole_2678"/>
<evidence type="ECO:0000313" key="1">
    <source>
        <dbReference type="EMBL" id="ABW68481.1"/>
    </source>
</evidence>
<evidence type="ECO:0000313" key="2">
    <source>
        <dbReference type="Proteomes" id="UP000008561"/>
    </source>
</evidence>
<dbReference type="EMBL" id="CP000859">
    <property type="protein sequence ID" value="ABW68481.1"/>
    <property type="molecule type" value="Genomic_DNA"/>
</dbReference>
<dbReference type="eggNOG" id="ENOG503269T">
    <property type="taxonomic scope" value="Bacteria"/>
</dbReference>
<dbReference type="Proteomes" id="UP000008561">
    <property type="component" value="Chromosome"/>
</dbReference>
<dbReference type="RefSeq" id="WP_012176092.1">
    <property type="nucleotide sequence ID" value="NC_009943.1"/>
</dbReference>
<dbReference type="KEGG" id="dol:Dole_2678"/>